<evidence type="ECO:0000259" key="1">
    <source>
        <dbReference type="Pfam" id="PF06094"/>
    </source>
</evidence>
<protein>
    <submittedName>
        <fullName evidence="2">Gamma-glutamylcyclotransferase</fullName>
    </submittedName>
</protein>
<dbReference type="KEGG" id="bgm:CAL15_10660"/>
<dbReference type="EMBL" id="CP021111">
    <property type="protein sequence ID" value="ARP94807.1"/>
    <property type="molecule type" value="Genomic_DNA"/>
</dbReference>
<name>A0A1W6ZBY3_9BORD</name>
<dbReference type="GO" id="GO:0016740">
    <property type="term" value="F:transferase activity"/>
    <property type="evidence" value="ECO:0007669"/>
    <property type="project" value="UniProtKB-KW"/>
</dbReference>
<dbReference type="InterPro" id="IPR009288">
    <property type="entry name" value="AIG2-like_dom"/>
</dbReference>
<keyword evidence="3" id="KW-1185">Reference proteome</keyword>
<gene>
    <name evidence="2" type="ORF">CAL15_10660</name>
</gene>
<sequence length="159" mass="17033">MSATCVFVYGTLRRGEINDLERAAARAGLPPPRAAGHARVPGTLVDFGDWPGLLPDSSGRTVVGELYHVEPGLLALMDAIEEYTPGTPCCFVRREIMAETDNGPVACQYYPIDPAFRGQAADIDGDDWVAYRARRDSARVQIVGTAFAGRPPAGAGVRD</sequence>
<dbReference type="Gene3D" id="3.10.490.10">
    <property type="entry name" value="Gamma-glutamyl cyclotransferase-like"/>
    <property type="match status" value="1"/>
</dbReference>
<proteinExistence type="predicted"/>
<keyword evidence="2" id="KW-0808">Transferase</keyword>
<dbReference type="CDD" id="cd06661">
    <property type="entry name" value="GGCT_like"/>
    <property type="match status" value="1"/>
</dbReference>
<reference evidence="2 3" key="1">
    <citation type="submission" date="2017-05" db="EMBL/GenBank/DDBJ databases">
        <title>Complete and WGS of Bordetella genogroups.</title>
        <authorList>
            <person name="Spilker T."/>
            <person name="LiPuma J."/>
        </authorList>
    </citation>
    <scope>NUCLEOTIDE SEQUENCE [LARGE SCALE GENOMIC DNA]</scope>
    <source>
        <strain evidence="2 3">AU7206</strain>
    </source>
</reference>
<dbReference type="Pfam" id="PF06094">
    <property type="entry name" value="GGACT"/>
    <property type="match status" value="1"/>
</dbReference>
<dbReference type="SUPFAM" id="SSF110857">
    <property type="entry name" value="Gamma-glutamyl cyclotransferase-like"/>
    <property type="match status" value="1"/>
</dbReference>
<feature type="domain" description="Gamma-glutamylcyclotransferase AIG2-like" evidence="1">
    <location>
        <begin position="6"/>
        <end position="129"/>
    </location>
</feature>
<accession>A0A1W6ZBY3</accession>
<dbReference type="InterPro" id="IPR013024">
    <property type="entry name" value="GGCT-like"/>
</dbReference>
<dbReference type="Proteomes" id="UP000194161">
    <property type="component" value="Chromosome"/>
</dbReference>
<evidence type="ECO:0000313" key="3">
    <source>
        <dbReference type="Proteomes" id="UP000194161"/>
    </source>
</evidence>
<dbReference type="InterPro" id="IPR036568">
    <property type="entry name" value="GGCT-like_sf"/>
</dbReference>
<organism evidence="2 3">
    <name type="scientific">Bordetella genomosp. 13</name>
    <dbReference type="NCBI Taxonomy" id="463040"/>
    <lineage>
        <taxon>Bacteria</taxon>
        <taxon>Pseudomonadati</taxon>
        <taxon>Pseudomonadota</taxon>
        <taxon>Betaproteobacteria</taxon>
        <taxon>Burkholderiales</taxon>
        <taxon>Alcaligenaceae</taxon>
        <taxon>Bordetella</taxon>
    </lineage>
</organism>
<dbReference type="STRING" id="463040.CAL15_10660"/>
<evidence type="ECO:0000313" key="2">
    <source>
        <dbReference type="EMBL" id="ARP94807.1"/>
    </source>
</evidence>
<dbReference type="OrthoDB" id="8538589at2"/>
<dbReference type="RefSeq" id="WP_086078572.1">
    <property type="nucleotide sequence ID" value="NZ_CP021111.1"/>
</dbReference>
<dbReference type="AlphaFoldDB" id="A0A1W6ZBY3"/>